<dbReference type="InterPro" id="IPR046346">
    <property type="entry name" value="Aminoacid_DH-like_N_sf"/>
</dbReference>
<evidence type="ECO:0000313" key="2">
    <source>
        <dbReference type="EMBL" id="KAH7136955.1"/>
    </source>
</evidence>
<feature type="domain" description="Shikimate dehydrogenase substrate binding N-terminal" evidence="1">
    <location>
        <begin position="3"/>
        <end position="50"/>
    </location>
</feature>
<dbReference type="Gene3D" id="3.40.50.10860">
    <property type="entry name" value="Leucine Dehydrogenase, chain A, domain 1"/>
    <property type="match status" value="1"/>
</dbReference>
<proteinExistence type="predicted"/>
<dbReference type="GO" id="GO:0019632">
    <property type="term" value="P:shikimate metabolic process"/>
    <property type="evidence" value="ECO:0007669"/>
    <property type="project" value="TreeGrafter"/>
</dbReference>
<protein>
    <recommendedName>
        <fullName evidence="1">Shikimate dehydrogenase substrate binding N-terminal domain-containing protein</fullName>
    </recommendedName>
</protein>
<dbReference type="Gene3D" id="3.40.50.720">
    <property type="entry name" value="NAD(P)-binding Rossmann-like Domain"/>
    <property type="match status" value="1"/>
</dbReference>
<feature type="non-terminal residue" evidence="2">
    <location>
        <position position="1"/>
    </location>
</feature>
<dbReference type="PANTHER" id="PTHR21089:SF1">
    <property type="entry name" value="BIFUNCTIONAL 3-DEHYDROQUINATE DEHYDRATASE_SHIKIMATE DEHYDROGENASE, CHLOROPLASTIC"/>
    <property type="match status" value="1"/>
</dbReference>
<dbReference type="PANTHER" id="PTHR21089">
    <property type="entry name" value="SHIKIMATE DEHYDROGENASE"/>
    <property type="match status" value="1"/>
</dbReference>
<name>A0A9P9IZT2_9HYPO</name>
<dbReference type="Pfam" id="PF08501">
    <property type="entry name" value="Shikimate_dh_N"/>
    <property type="match status" value="1"/>
</dbReference>
<sequence>SEQVDETVEEIIRRPDFGGASVTLPHKLQIDRLLDSLSPRGEKIGAINTVVVRESHGERTLHGDNMDWVDIKRCIEKSGVRDLELSAAVVLGAGGAARVACYVIQCVGIS</sequence>
<dbReference type="Proteomes" id="UP000717696">
    <property type="component" value="Unassembled WGS sequence"/>
</dbReference>
<dbReference type="InterPro" id="IPR022893">
    <property type="entry name" value="Shikimate_DH_fam"/>
</dbReference>
<reference evidence="2" key="1">
    <citation type="journal article" date="2021" name="Nat. Commun.">
        <title>Genetic determinants of endophytism in the Arabidopsis root mycobiome.</title>
        <authorList>
            <person name="Mesny F."/>
            <person name="Miyauchi S."/>
            <person name="Thiergart T."/>
            <person name="Pickel B."/>
            <person name="Atanasova L."/>
            <person name="Karlsson M."/>
            <person name="Huettel B."/>
            <person name="Barry K.W."/>
            <person name="Haridas S."/>
            <person name="Chen C."/>
            <person name="Bauer D."/>
            <person name="Andreopoulos W."/>
            <person name="Pangilinan J."/>
            <person name="LaButti K."/>
            <person name="Riley R."/>
            <person name="Lipzen A."/>
            <person name="Clum A."/>
            <person name="Drula E."/>
            <person name="Henrissat B."/>
            <person name="Kohler A."/>
            <person name="Grigoriev I.V."/>
            <person name="Martin F.M."/>
            <person name="Hacquard S."/>
        </authorList>
    </citation>
    <scope>NUCLEOTIDE SEQUENCE</scope>
    <source>
        <strain evidence="2">MPI-CAGE-AT-0021</strain>
    </source>
</reference>
<accession>A0A9P9IZT2</accession>
<dbReference type="OrthoDB" id="204377at2759"/>
<dbReference type="SUPFAM" id="SSF53223">
    <property type="entry name" value="Aminoacid dehydrogenase-like, N-terminal domain"/>
    <property type="match status" value="1"/>
</dbReference>
<evidence type="ECO:0000259" key="1">
    <source>
        <dbReference type="Pfam" id="PF08501"/>
    </source>
</evidence>
<comment type="caution">
    <text evidence="2">The sequence shown here is derived from an EMBL/GenBank/DDBJ whole genome shotgun (WGS) entry which is preliminary data.</text>
</comment>
<gene>
    <name evidence="2" type="ORF">B0J13DRAFT_448939</name>
</gene>
<keyword evidence="3" id="KW-1185">Reference proteome</keyword>
<organism evidence="2 3">
    <name type="scientific">Dactylonectria estremocensis</name>
    <dbReference type="NCBI Taxonomy" id="1079267"/>
    <lineage>
        <taxon>Eukaryota</taxon>
        <taxon>Fungi</taxon>
        <taxon>Dikarya</taxon>
        <taxon>Ascomycota</taxon>
        <taxon>Pezizomycotina</taxon>
        <taxon>Sordariomycetes</taxon>
        <taxon>Hypocreomycetidae</taxon>
        <taxon>Hypocreales</taxon>
        <taxon>Nectriaceae</taxon>
        <taxon>Dactylonectria</taxon>
    </lineage>
</organism>
<dbReference type="GO" id="GO:0004764">
    <property type="term" value="F:shikimate 3-dehydrogenase (NADP+) activity"/>
    <property type="evidence" value="ECO:0007669"/>
    <property type="project" value="InterPro"/>
</dbReference>
<dbReference type="AlphaFoldDB" id="A0A9P9IZT2"/>
<evidence type="ECO:0000313" key="3">
    <source>
        <dbReference type="Proteomes" id="UP000717696"/>
    </source>
</evidence>
<dbReference type="EMBL" id="JAGMUU010000016">
    <property type="protein sequence ID" value="KAH7136955.1"/>
    <property type="molecule type" value="Genomic_DNA"/>
</dbReference>
<dbReference type="InterPro" id="IPR013708">
    <property type="entry name" value="Shikimate_DH-bd_N"/>
</dbReference>
<dbReference type="GO" id="GO:0009423">
    <property type="term" value="P:chorismate biosynthetic process"/>
    <property type="evidence" value="ECO:0007669"/>
    <property type="project" value="TreeGrafter"/>
</dbReference>